<dbReference type="InterPro" id="IPR036097">
    <property type="entry name" value="HisK_dim/P_sf"/>
</dbReference>
<dbReference type="Pfam" id="PF00672">
    <property type="entry name" value="HAMP"/>
    <property type="match status" value="1"/>
</dbReference>
<evidence type="ECO:0000256" key="10">
    <source>
        <dbReference type="ARBA" id="ARBA00022840"/>
    </source>
</evidence>
<keyword evidence="5" id="KW-0597">Phosphoprotein</keyword>
<dbReference type="Pfam" id="PF02518">
    <property type="entry name" value="HATPase_c"/>
    <property type="match status" value="1"/>
</dbReference>
<name>A0A8J7Q9C1_9BACT</name>
<evidence type="ECO:0000256" key="14">
    <source>
        <dbReference type="SAM" id="MobiDB-lite"/>
    </source>
</evidence>
<evidence type="ECO:0000256" key="2">
    <source>
        <dbReference type="ARBA" id="ARBA00004651"/>
    </source>
</evidence>
<feature type="compositionally biased region" description="Basic and acidic residues" evidence="14">
    <location>
        <begin position="106"/>
        <end position="122"/>
    </location>
</feature>
<evidence type="ECO:0000256" key="9">
    <source>
        <dbReference type="ARBA" id="ARBA00022777"/>
    </source>
</evidence>
<dbReference type="InterPro" id="IPR005467">
    <property type="entry name" value="His_kinase_dom"/>
</dbReference>
<feature type="domain" description="Histidine kinase" evidence="16">
    <location>
        <begin position="284"/>
        <end position="500"/>
    </location>
</feature>
<dbReference type="SMART" id="SM00388">
    <property type="entry name" value="HisKA"/>
    <property type="match status" value="1"/>
</dbReference>
<evidence type="ECO:0000256" key="8">
    <source>
        <dbReference type="ARBA" id="ARBA00022741"/>
    </source>
</evidence>
<keyword evidence="19" id="KW-1185">Reference proteome</keyword>
<accession>A0A8J7Q9C1</accession>
<evidence type="ECO:0000256" key="4">
    <source>
        <dbReference type="ARBA" id="ARBA00022475"/>
    </source>
</evidence>
<keyword evidence="8" id="KW-0547">Nucleotide-binding</keyword>
<dbReference type="CDD" id="cd00082">
    <property type="entry name" value="HisKA"/>
    <property type="match status" value="1"/>
</dbReference>
<evidence type="ECO:0000256" key="15">
    <source>
        <dbReference type="SAM" id="Phobius"/>
    </source>
</evidence>
<dbReference type="Proteomes" id="UP000664417">
    <property type="component" value="Unassembled WGS sequence"/>
</dbReference>
<keyword evidence="13 15" id="KW-0472">Membrane</keyword>
<evidence type="ECO:0000256" key="6">
    <source>
        <dbReference type="ARBA" id="ARBA00022679"/>
    </source>
</evidence>
<dbReference type="PROSITE" id="PS50109">
    <property type="entry name" value="HIS_KIN"/>
    <property type="match status" value="1"/>
</dbReference>
<dbReference type="Pfam" id="PF00512">
    <property type="entry name" value="HisKA"/>
    <property type="match status" value="1"/>
</dbReference>
<feature type="transmembrane region" description="Helical" evidence="15">
    <location>
        <begin position="12"/>
        <end position="37"/>
    </location>
</feature>
<evidence type="ECO:0000256" key="13">
    <source>
        <dbReference type="ARBA" id="ARBA00023136"/>
    </source>
</evidence>
<evidence type="ECO:0000259" key="16">
    <source>
        <dbReference type="PROSITE" id="PS50109"/>
    </source>
</evidence>
<reference evidence="18" key="1">
    <citation type="submission" date="2021-03" db="EMBL/GenBank/DDBJ databases">
        <authorList>
            <person name="Wang G."/>
        </authorList>
    </citation>
    <scope>NUCLEOTIDE SEQUENCE</scope>
    <source>
        <strain evidence="18">KCTC 12899</strain>
    </source>
</reference>
<keyword evidence="6" id="KW-0808">Transferase</keyword>
<dbReference type="RefSeq" id="WP_207859160.1">
    <property type="nucleotide sequence ID" value="NZ_JAFREP010000010.1"/>
</dbReference>
<feature type="region of interest" description="Disordered" evidence="14">
    <location>
        <begin position="85"/>
        <end position="142"/>
    </location>
</feature>
<evidence type="ECO:0000259" key="17">
    <source>
        <dbReference type="PROSITE" id="PS50885"/>
    </source>
</evidence>
<evidence type="ECO:0000313" key="18">
    <source>
        <dbReference type="EMBL" id="MBO1319339.1"/>
    </source>
</evidence>
<dbReference type="GO" id="GO:0000155">
    <property type="term" value="F:phosphorelay sensor kinase activity"/>
    <property type="evidence" value="ECO:0007669"/>
    <property type="project" value="InterPro"/>
</dbReference>
<dbReference type="CDD" id="cd06225">
    <property type="entry name" value="HAMP"/>
    <property type="match status" value="1"/>
</dbReference>
<comment type="caution">
    <text evidence="18">The sequence shown here is derived from an EMBL/GenBank/DDBJ whole genome shotgun (WGS) entry which is preliminary data.</text>
</comment>
<keyword evidence="10" id="KW-0067">ATP-binding</keyword>
<evidence type="ECO:0000256" key="5">
    <source>
        <dbReference type="ARBA" id="ARBA00022553"/>
    </source>
</evidence>
<dbReference type="SUPFAM" id="SSF47384">
    <property type="entry name" value="Homodimeric domain of signal transducing histidine kinase"/>
    <property type="match status" value="1"/>
</dbReference>
<dbReference type="GO" id="GO:0005886">
    <property type="term" value="C:plasma membrane"/>
    <property type="evidence" value="ECO:0007669"/>
    <property type="project" value="UniProtKB-SubCell"/>
</dbReference>
<evidence type="ECO:0000256" key="7">
    <source>
        <dbReference type="ARBA" id="ARBA00022692"/>
    </source>
</evidence>
<sequence>MQAKKVKFRLKMFTKLFLALMLSSGAILVSMGVFLHWSLGHSFSEFLDGEEIQARQVLIERLQNEFAVYGWERLRDNPKLWHELRRGTVDGGPAGPRPSDPFSSERGSENEAWRAMVDEKTPPEGQPKAPDGPPPGGGPPGIARLVVLDADKRAVMGPPMMDRELIMAPILAQGRTIGYLGINPARNPLDNAGYTFVSRLYQRFYLASAVMLVLAAVVAFFLATHFSRPIKDLAKAVHAIASGNYDRRVSVARGDELGQLAHDFNFLATTLEQNQRARERWIADISHELRTPLAVMRGELEAIQDGVRRPDLDSVNSLHHEVLVLAKIVNDLYELSLSDMGALNYKKETLHPNEVLDAVVHLFQPRVAQRDLTLEHVDKLPQDIGISGDRQRLTQLFSNLLENSCRYTNAGGVVRVTAEMGEDKVVITLEDSPPGVAPEMLPRLFDRMFRAEISRSRKHGGAGLGLAICKNIVEAHEGHLAAKASQLGGLAVAISFPVEQWTWTHHGENEIVR</sequence>
<dbReference type="Gene3D" id="3.30.565.10">
    <property type="entry name" value="Histidine kinase-like ATPase, C-terminal domain"/>
    <property type="match status" value="1"/>
</dbReference>
<dbReference type="SUPFAM" id="SSF158472">
    <property type="entry name" value="HAMP domain-like"/>
    <property type="match status" value="1"/>
</dbReference>
<protein>
    <recommendedName>
        <fullName evidence="3">histidine kinase</fullName>
        <ecNumber evidence="3">2.7.13.3</ecNumber>
    </recommendedName>
</protein>
<dbReference type="InterPro" id="IPR003594">
    <property type="entry name" value="HATPase_dom"/>
</dbReference>
<dbReference type="EC" id="2.7.13.3" evidence="3"/>
<dbReference type="SMART" id="SM00304">
    <property type="entry name" value="HAMP"/>
    <property type="match status" value="1"/>
</dbReference>
<dbReference type="FunFam" id="3.30.565.10:FF:000006">
    <property type="entry name" value="Sensor histidine kinase WalK"/>
    <property type="match status" value="1"/>
</dbReference>
<evidence type="ECO:0000256" key="12">
    <source>
        <dbReference type="ARBA" id="ARBA00023012"/>
    </source>
</evidence>
<dbReference type="InterPro" id="IPR003661">
    <property type="entry name" value="HisK_dim/P_dom"/>
</dbReference>
<proteinExistence type="predicted"/>
<keyword evidence="9" id="KW-0418">Kinase</keyword>
<dbReference type="SMART" id="SM00387">
    <property type="entry name" value="HATPase_c"/>
    <property type="match status" value="1"/>
</dbReference>
<keyword evidence="4" id="KW-1003">Cell membrane</keyword>
<dbReference type="InterPro" id="IPR050398">
    <property type="entry name" value="HssS/ArlS-like"/>
</dbReference>
<gene>
    <name evidence="18" type="ORF">J3U88_12775</name>
</gene>
<dbReference type="Gene3D" id="6.10.340.10">
    <property type="match status" value="1"/>
</dbReference>
<comment type="subcellular location">
    <subcellularLocation>
        <location evidence="2">Cell membrane</location>
        <topology evidence="2">Multi-pass membrane protein</topology>
    </subcellularLocation>
</comment>
<feature type="transmembrane region" description="Helical" evidence="15">
    <location>
        <begin position="204"/>
        <end position="223"/>
    </location>
</feature>
<dbReference type="EMBL" id="JAFREP010000010">
    <property type="protein sequence ID" value="MBO1319339.1"/>
    <property type="molecule type" value="Genomic_DNA"/>
</dbReference>
<dbReference type="PANTHER" id="PTHR45528:SF1">
    <property type="entry name" value="SENSOR HISTIDINE KINASE CPXA"/>
    <property type="match status" value="1"/>
</dbReference>
<organism evidence="18 19">
    <name type="scientific">Acanthopleuribacter pedis</name>
    <dbReference type="NCBI Taxonomy" id="442870"/>
    <lineage>
        <taxon>Bacteria</taxon>
        <taxon>Pseudomonadati</taxon>
        <taxon>Acidobacteriota</taxon>
        <taxon>Holophagae</taxon>
        <taxon>Acanthopleuribacterales</taxon>
        <taxon>Acanthopleuribacteraceae</taxon>
        <taxon>Acanthopleuribacter</taxon>
    </lineage>
</organism>
<keyword evidence="11 15" id="KW-1133">Transmembrane helix</keyword>
<evidence type="ECO:0000256" key="1">
    <source>
        <dbReference type="ARBA" id="ARBA00000085"/>
    </source>
</evidence>
<dbReference type="PANTHER" id="PTHR45528">
    <property type="entry name" value="SENSOR HISTIDINE KINASE CPXA"/>
    <property type="match status" value="1"/>
</dbReference>
<dbReference type="InterPro" id="IPR036890">
    <property type="entry name" value="HATPase_C_sf"/>
</dbReference>
<dbReference type="Gene3D" id="1.10.287.130">
    <property type="match status" value="1"/>
</dbReference>
<dbReference type="PROSITE" id="PS50885">
    <property type="entry name" value="HAMP"/>
    <property type="match status" value="1"/>
</dbReference>
<evidence type="ECO:0000256" key="11">
    <source>
        <dbReference type="ARBA" id="ARBA00022989"/>
    </source>
</evidence>
<dbReference type="InterPro" id="IPR003660">
    <property type="entry name" value="HAMP_dom"/>
</dbReference>
<feature type="domain" description="HAMP" evidence="17">
    <location>
        <begin position="224"/>
        <end position="276"/>
    </location>
</feature>
<keyword evidence="12" id="KW-0902">Two-component regulatory system</keyword>
<keyword evidence="7 15" id="KW-0812">Transmembrane</keyword>
<evidence type="ECO:0000256" key="3">
    <source>
        <dbReference type="ARBA" id="ARBA00012438"/>
    </source>
</evidence>
<dbReference type="SUPFAM" id="SSF55874">
    <property type="entry name" value="ATPase domain of HSP90 chaperone/DNA topoisomerase II/histidine kinase"/>
    <property type="match status" value="1"/>
</dbReference>
<dbReference type="AlphaFoldDB" id="A0A8J7Q9C1"/>
<comment type="catalytic activity">
    <reaction evidence="1">
        <text>ATP + protein L-histidine = ADP + protein N-phospho-L-histidine.</text>
        <dbReference type="EC" id="2.7.13.3"/>
    </reaction>
</comment>
<evidence type="ECO:0000313" key="19">
    <source>
        <dbReference type="Proteomes" id="UP000664417"/>
    </source>
</evidence>
<dbReference type="PRINTS" id="PR00344">
    <property type="entry name" value="BCTRLSENSOR"/>
</dbReference>
<dbReference type="InterPro" id="IPR004358">
    <property type="entry name" value="Sig_transdc_His_kin-like_C"/>
</dbReference>
<dbReference type="GO" id="GO:0005524">
    <property type="term" value="F:ATP binding"/>
    <property type="evidence" value="ECO:0007669"/>
    <property type="project" value="UniProtKB-KW"/>
</dbReference>